<keyword evidence="6" id="KW-0560">Oxidoreductase</keyword>
<dbReference type="GO" id="GO:0000785">
    <property type="term" value="C:chromatin"/>
    <property type="evidence" value="ECO:0000318"/>
    <property type="project" value="GO_Central"/>
</dbReference>
<dbReference type="OMA" id="CGENRRS"/>
<dbReference type="SMART" id="SM00558">
    <property type="entry name" value="JmjC"/>
    <property type="match status" value="1"/>
</dbReference>
<evidence type="ECO:0000256" key="7">
    <source>
        <dbReference type="ARBA" id="ARBA00023004"/>
    </source>
</evidence>
<dbReference type="GO" id="GO:0008270">
    <property type="term" value="F:zinc ion binding"/>
    <property type="evidence" value="ECO:0007669"/>
    <property type="project" value="UniProtKB-KW"/>
</dbReference>
<dbReference type="Gene3D" id="2.60.120.650">
    <property type="entry name" value="Cupin"/>
    <property type="match status" value="1"/>
</dbReference>
<proteinExistence type="inferred from homology"/>
<dbReference type="PANTHER" id="PTHR12549:SF11">
    <property type="entry name" value="LYSINE-SPECIFIC DEMETHYLASE JMJ25"/>
    <property type="match status" value="1"/>
</dbReference>
<dbReference type="FunFam" id="2.60.120.650:FF:000026">
    <property type="entry name" value="Transcription factor jumonji domain-containing protein"/>
    <property type="match status" value="1"/>
</dbReference>
<dbReference type="InterPro" id="IPR018866">
    <property type="entry name" value="Znf-4CXXC_R1"/>
</dbReference>
<dbReference type="GO" id="GO:0032454">
    <property type="term" value="F:histone H3K9 demethylase activity"/>
    <property type="evidence" value="ECO:0000318"/>
    <property type="project" value="GO_Central"/>
</dbReference>
<dbReference type="AlphaFoldDB" id="A0A0K9NV84"/>
<dbReference type="GO" id="GO:0000118">
    <property type="term" value="C:histone deacetylase complex"/>
    <property type="evidence" value="ECO:0000318"/>
    <property type="project" value="GO_Central"/>
</dbReference>
<name>A0A0K9NV84_ZOSMR</name>
<evidence type="ECO:0000259" key="15">
    <source>
        <dbReference type="PROSITE" id="PS51184"/>
    </source>
</evidence>
<keyword evidence="9" id="KW-0804">Transcription</keyword>
<evidence type="ECO:0000313" key="17">
    <source>
        <dbReference type="Proteomes" id="UP000036987"/>
    </source>
</evidence>
<feature type="compositionally biased region" description="Basic residues" evidence="13">
    <location>
        <begin position="895"/>
        <end position="910"/>
    </location>
</feature>
<evidence type="ECO:0000259" key="14">
    <source>
        <dbReference type="PROSITE" id="PS50089"/>
    </source>
</evidence>
<accession>A0A0K9NV84</accession>
<feature type="region of interest" description="Disordered" evidence="13">
    <location>
        <begin position="886"/>
        <end position="910"/>
    </location>
</feature>
<dbReference type="InterPro" id="IPR003347">
    <property type="entry name" value="JmjC_dom"/>
</dbReference>
<dbReference type="InterPro" id="IPR001841">
    <property type="entry name" value="Znf_RING"/>
</dbReference>
<keyword evidence="16" id="KW-0489">Methyltransferase</keyword>
<dbReference type="Pfam" id="PF02373">
    <property type="entry name" value="JmjC"/>
    <property type="match status" value="1"/>
</dbReference>
<dbReference type="PROSITE" id="PS51184">
    <property type="entry name" value="JMJC"/>
    <property type="match status" value="1"/>
</dbReference>
<evidence type="ECO:0000256" key="5">
    <source>
        <dbReference type="ARBA" id="ARBA00022833"/>
    </source>
</evidence>
<dbReference type="GO" id="GO:0031490">
    <property type="term" value="F:chromatin DNA binding"/>
    <property type="evidence" value="ECO:0000318"/>
    <property type="project" value="GO_Central"/>
</dbReference>
<evidence type="ECO:0000256" key="2">
    <source>
        <dbReference type="ARBA" id="ARBA00006801"/>
    </source>
</evidence>
<comment type="subcellular location">
    <subcellularLocation>
        <location evidence="1">Nucleus</location>
    </subcellularLocation>
</comment>
<feature type="compositionally biased region" description="Basic and acidic residues" evidence="13">
    <location>
        <begin position="22"/>
        <end position="37"/>
    </location>
</feature>
<feature type="domain" description="RING-type" evidence="14">
    <location>
        <begin position="181"/>
        <end position="227"/>
    </location>
</feature>
<evidence type="ECO:0000256" key="4">
    <source>
        <dbReference type="ARBA" id="ARBA00022771"/>
    </source>
</evidence>
<dbReference type="GO" id="GO:0006357">
    <property type="term" value="P:regulation of transcription by RNA polymerase II"/>
    <property type="evidence" value="ECO:0000318"/>
    <property type="project" value="GO_Central"/>
</dbReference>
<comment type="similarity">
    <text evidence="2">Belongs to the JARID1 histone demethylase family.</text>
</comment>
<dbReference type="GO" id="GO:0016491">
    <property type="term" value="F:oxidoreductase activity"/>
    <property type="evidence" value="ECO:0007669"/>
    <property type="project" value="UniProtKB-KW"/>
</dbReference>
<feature type="compositionally biased region" description="Basic residues" evidence="13">
    <location>
        <begin position="52"/>
        <end position="65"/>
    </location>
</feature>
<keyword evidence="5" id="KW-0862">Zinc</keyword>
<evidence type="ECO:0000256" key="8">
    <source>
        <dbReference type="ARBA" id="ARBA00023015"/>
    </source>
</evidence>
<evidence type="ECO:0000256" key="13">
    <source>
        <dbReference type="SAM" id="MobiDB-lite"/>
    </source>
</evidence>
<keyword evidence="3" id="KW-0479">Metal-binding</keyword>
<feature type="region of interest" description="Disordered" evidence="13">
    <location>
        <begin position="1"/>
        <end position="70"/>
    </location>
</feature>
<comment type="function">
    <text evidence="11">May function as histone H3 lysine demethylase and be involved in regulation of gene expression.</text>
</comment>
<dbReference type="OrthoDB" id="1667110at2759"/>
<dbReference type="InterPro" id="IPR045109">
    <property type="entry name" value="LSDs-like"/>
</dbReference>
<evidence type="ECO:0000256" key="12">
    <source>
        <dbReference type="PROSITE-ProRule" id="PRU00175"/>
    </source>
</evidence>
<comment type="caution">
    <text evidence="16">The sequence shown here is derived from an EMBL/GenBank/DDBJ whole genome shotgun (WGS) entry which is preliminary data.</text>
</comment>
<evidence type="ECO:0000256" key="9">
    <source>
        <dbReference type="ARBA" id="ARBA00023163"/>
    </source>
</evidence>
<keyword evidence="10" id="KW-0539">Nucleus</keyword>
<evidence type="ECO:0000256" key="11">
    <source>
        <dbReference type="ARBA" id="ARBA00060112"/>
    </source>
</evidence>
<gene>
    <name evidence="16" type="ORF">ZOSMA_584G00020</name>
</gene>
<reference evidence="17" key="1">
    <citation type="journal article" date="2016" name="Nature">
        <title>The genome of the seagrass Zostera marina reveals angiosperm adaptation to the sea.</title>
        <authorList>
            <person name="Olsen J.L."/>
            <person name="Rouze P."/>
            <person name="Verhelst B."/>
            <person name="Lin Y.-C."/>
            <person name="Bayer T."/>
            <person name="Collen J."/>
            <person name="Dattolo E."/>
            <person name="De Paoli E."/>
            <person name="Dittami S."/>
            <person name="Maumus F."/>
            <person name="Michel G."/>
            <person name="Kersting A."/>
            <person name="Lauritano C."/>
            <person name="Lohaus R."/>
            <person name="Toepel M."/>
            <person name="Tonon T."/>
            <person name="Vanneste K."/>
            <person name="Amirebrahimi M."/>
            <person name="Brakel J."/>
            <person name="Bostroem C."/>
            <person name="Chovatia M."/>
            <person name="Grimwood J."/>
            <person name="Jenkins J.W."/>
            <person name="Jueterbock A."/>
            <person name="Mraz A."/>
            <person name="Stam W.T."/>
            <person name="Tice H."/>
            <person name="Bornberg-Bauer E."/>
            <person name="Green P.J."/>
            <person name="Pearson G.A."/>
            <person name="Procaccini G."/>
            <person name="Duarte C.M."/>
            <person name="Schmutz J."/>
            <person name="Reusch T.B.H."/>
            <person name="Van de Peer Y."/>
        </authorList>
    </citation>
    <scope>NUCLEOTIDE SEQUENCE [LARGE SCALE GENOMIC DNA]</scope>
    <source>
        <strain evidence="17">cv. Finnish</strain>
    </source>
</reference>
<feature type="compositionally biased region" description="Basic residues" evidence="13">
    <location>
        <begin position="10"/>
        <end position="21"/>
    </location>
</feature>
<keyword evidence="16" id="KW-0808">Transferase</keyword>
<protein>
    <submittedName>
        <fullName evidence="16">Lysine-specific demethylase 3B</fullName>
    </submittedName>
</protein>
<dbReference type="STRING" id="29655.A0A0K9NV84"/>
<organism evidence="16 17">
    <name type="scientific">Zostera marina</name>
    <name type="common">Eelgrass</name>
    <dbReference type="NCBI Taxonomy" id="29655"/>
    <lineage>
        <taxon>Eukaryota</taxon>
        <taxon>Viridiplantae</taxon>
        <taxon>Streptophyta</taxon>
        <taxon>Embryophyta</taxon>
        <taxon>Tracheophyta</taxon>
        <taxon>Spermatophyta</taxon>
        <taxon>Magnoliopsida</taxon>
        <taxon>Liliopsida</taxon>
        <taxon>Zosteraceae</taxon>
        <taxon>Zostera</taxon>
    </lineage>
</organism>
<dbReference type="GO" id="GO:0032259">
    <property type="term" value="P:methylation"/>
    <property type="evidence" value="ECO:0007669"/>
    <property type="project" value="UniProtKB-KW"/>
</dbReference>
<evidence type="ECO:0000256" key="1">
    <source>
        <dbReference type="ARBA" id="ARBA00004123"/>
    </source>
</evidence>
<sequence length="910" mass="105432">MTEQQQSPPIKRKRGRPRTKLILREKELEGSTKEKKITPPALEIEEKSPPPIKRKRGRPSKKSKTQKVPVMADKDKIMLGKGKTTLNPLEMEHRSSSPIKRKRGRPLTKLKKKEMVCVGRGKKVLGRKILSHPPKTKQEKVKLDSNNEGRTILRERKINLFPPKPSSTQKKLGRVTDSDMCHQCQRNDKGRVVRCLQCKAKRYCIPCIKWYPNLSEDEIAEKCPVCRGNCNCKQCLRMSSIKQIPEKEIDPAKIKIHNQYLMHLLHPWLIKLCEQQKMEKEIEANIKGCDVENIEVKHDQCPIEERMYCNNCKTSIFDYYRSCNICKYDLCLDCCHDLREGYRFPCNETVFFGYKFQGKAYMHGFNPKIRDKSIRTSKEYMENDVEEDQPTPTSLIWKINNDGNILCPMVESHISSDNSILELKSLLREDSLFELEKKAKENVLTWTDSKEDILLCSCYSSSEKIDYNNPNVRKTGVCEENFRDNYIYCPTASDTEKDNGFSHFQKHWLKGEPVIVREVDFSSGLSWEPMVLSRALREKSTSRTGSSEYAVKVIDCLDICQGDLSISQFFRGYTEGRISIHSWPQLFKLKDWPPSTDFDKKLARHATDFISALPFHEYTNPKYGPLNLASKLPKKAIRPDLGPKTYIAYGYHEELGRGDSVTKLHCDMSDAVNVLTHIANVTYDESKLRIVDLKKSHRAQDLKELFSEGEEFKLNSISNETEYTEEEFQSKHGGALWDIFRREDIPKLQHYLNKHFKEFRHTYCCPIKKVVHPIHDQSFYLTFEHKKKLKAEFGIEPWTFEQNIGEAIFIPAGCPHQVRNLKSCTKVAIDFVSPENISECFRLTQEFRKLPSNHLAKEDKLEVKKMIVHAVIDALNVLDGGSSTSLSATTTNTDKKRKKIKRKKTKRKKQ</sequence>
<dbReference type="PROSITE" id="PS50089">
    <property type="entry name" value="ZF_RING_2"/>
    <property type="match status" value="1"/>
</dbReference>
<feature type="domain" description="JmjC" evidence="15">
    <location>
        <begin position="621"/>
        <end position="848"/>
    </location>
</feature>
<keyword evidence="8" id="KW-0805">Transcription regulation</keyword>
<dbReference type="Proteomes" id="UP000036987">
    <property type="component" value="Unassembled WGS sequence"/>
</dbReference>
<dbReference type="GO" id="GO:0003712">
    <property type="term" value="F:transcription coregulator activity"/>
    <property type="evidence" value="ECO:0000318"/>
    <property type="project" value="GO_Central"/>
</dbReference>
<keyword evidence="4 12" id="KW-0863">Zinc-finger</keyword>
<evidence type="ECO:0000256" key="10">
    <source>
        <dbReference type="ARBA" id="ARBA00023242"/>
    </source>
</evidence>
<keyword evidence="17" id="KW-1185">Reference proteome</keyword>
<dbReference type="EMBL" id="LFYR01001599">
    <property type="protein sequence ID" value="KMZ60656.1"/>
    <property type="molecule type" value="Genomic_DNA"/>
</dbReference>
<dbReference type="SUPFAM" id="SSF51197">
    <property type="entry name" value="Clavaminate synthase-like"/>
    <property type="match status" value="1"/>
</dbReference>
<evidence type="ECO:0000256" key="6">
    <source>
        <dbReference type="ARBA" id="ARBA00023002"/>
    </source>
</evidence>
<evidence type="ECO:0000313" key="16">
    <source>
        <dbReference type="EMBL" id="KMZ60656.1"/>
    </source>
</evidence>
<evidence type="ECO:0000256" key="3">
    <source>
        <dbReference type="ARBA" id="ARBA00022723"/>
    </source>
</evidence>
<dbReference type="GO" id="GO:0008168">
    <property type="term" value="F:methyltransferase activity"/>
    <property type="evidence" value="ECO:0007669"/>
    <property type="project" value="UniProtKB-KW"/>
</dbReference>
<dbReference type="Pfam" id="PF10497">
    <property type="entry name" value="zf-4CXXC_R1"/>
    <property type="match status" value="1"/>
</dbReference>
<dbReference type="PANTHER" id="PTHR12549">
    <property type="entry name" value="JMJC DOMAIN-CONTAINING HISTONE DEMETHYLATION PROTEIN"/>
    <property type="match status" value="1"/>
</dbReference>
<keyword evidence="7" id="KW-0408">Iron</keyword>